<dbReference type="AlphaFoldDB" id="A0A562HZI1"/>
<evidence type="ECO:0000313" key="1">
    <source>
        <dbReference type="EMBL" id="TWH63805.1"/>
    </source>
</evidence>
<name>A0A562HZI1_9GAMM</name>
<protein>
    <submittedName>
        <fullName evidence="1">Uncharacterized protein</fullName>
    </submittedName>
</protein>
<reference evidence="1 2" key="1">
    <citation type="submission" date="2019-07" db="EMBL/GenBank/DDBJ databases">
        <title>Genomic Encyclopedia of Type Strains, Phase I: the one thousand microbial genomes (KMG-I) project.</title>
        <authorList>
            <person name="Kyrpides N."/>
        </authorList>
    </citation>
    <scope>NUCLEOTIDE SEQUENCE [LARGE SCALE GENOMIC DNA]</scope>
    <source>
        <strain evidence="1 2">DSM 375</strain>
    </source>
</reference>
<evidence type="ECO:0000313" key="2">
    <source>
        <dbReference type="Proteomes" id="UP000319627"/>
    </source>
</evidence>
<gene>
    <name evidence="1" type="ORF">LX59_03108</name>
</gene>
<dbReference type="OrthoDB" id="5570236at2"/>
<organism evidence="1 2">
    <name type="scientific">Azomonas agilis</name>
    <dbReference type="NCBI Taxonomy" id="116849"/>
    <lineage>
        <taxon>Bacteria</taxon>
        <taxon>Pseudomonadati</taxon>
        <taxon>Pseudomonadota</taxon>
        <taxon>Gammaproteobacteria</taxon>
        <taxon>Pseudomonadales</taxon>
        <taxon>Pseudomonadaceae</taxon>
        <taxon>Azomonas</taxon>
    </lineage>
</organism>
<dbReference type="Proteomes" id="UP000319627">
    <property type="component" value="Unassembled WGS sequence"/>
</dbReference>
<dbReference type="RefSeq" id="WP_144573363.1">
    <property type="nucleotide sequence ID" value="NZ_VLKG01000019.1"/>
</dbReference>
<comment type="caution">
    <text evidence="1">The sequence shown here is derived from an EMBL/GenBank/DDBJ whole genome shotgun (WGS) entry which is preliminary data.</text>
</comment>
<dbReference type="EMBL" id="VLKG01000019">
    <property type="protein sequence ID" value="TWH63805.1"/>
    <property type="molecule type" value="Genomic_DNA"/>
</dbReference>
<keyword evidence="2" id="KW-1185">Reference proteome</keyword>
<sequence>MAGNAVEIGCGSFDLVTNSNRHELRVTTLDDSYGSLKRWFKDRHNRMCHKDGTFGLPPEYLFRVRVMHAFFSDEIQVASAAYSDTYLMRPGSIDYELSRREDQLQKLQMTFVQWDTFAALT</sequence>
<proteinExistence type="predicted"/>
<accession>A0A562HZI1</accession>